<feature type="region of interest" description="Disordered" evidence="6">
    <location>
        <begin position="635"/>
        <end position="709"/>
    </location>
</feature>
<name>A0ABR1KMY8_9PEZI</name>
<evidence type="ECO:0000256" key="5">
    <source>
        <dbReference type="SAM" id="Coils"/>
    </source>
</evidence>
<keyword evidence="4 7" id="KW-0472">Membrane</keyword>
<evidence type="ECO:0000256" key="3">
    <source>
        <dbReference type="ARBA" id="ARBA00022989"/>
    </source>
</evidence>
<sequence>MSVEDLIRQLDEQREKFLALEQRVYNALQQRADSKNGDQTSPISPTFSDGGKQSTIAWVDPRRQGTGLQSLMQSSAISVDSDDEDDETFYVRTPLPKKALTEDDLRTHLRSYDWDSSGKIILEDVVTEGRLLQPVLFQKPTREERGHISSYSVFDVGVDGSPVRLDNEDAEYDDEAPPKALALWSAIKDMNTDEEDVGAVGRIIIAQEPSPLAFAALHFAMNEWFDMDELFGRLIDSDSSSASPHRPFSGDPRHQRTFTFSFKYYTIIGEDRSPMPWQSHDKGATHEEKHLSLARCSSVVALSLVGEPIKSIRNTSRRKSTKSRTGFVYDPFSPWVVLNIQAYPDWMGSSDAHDSTKHYVNGPEAFLATVLMEFRDARKRYEEIYRQITKMITPPADTIFDAVLRDERLFEDDKFTYTRGYFWAHQTFGAINDSIKAMIDAYEDTFTDDVWDGKHKSIWPLVDEALPRNDNFRRRTYALRKHLEREVRHLRSQVQENNERRLEIRDLRDQLFSGTSVLESRKSVELSGITILQGHNVKLLTLVNIFFLPLTFTTSVFGMTNMSTKPEYWQFGAVLACVCIPFFLLIGSLNTDRGHEFWKERCKEAWRGIKWFFTFLAAPTSKRYRTVVGEQNLDDDKGEAQEKSKGSRILSPCGRADSPDSEGAVSPSYSEELEESKLDEPVKRKRWLPKPGWARGKSRAARDRQQQEV</sequence>
<evidence type="ECO:0000313" key="8">
    <source>
        <dbReference type="EMBL" id="KAK7517842.1"/>
    </source>
</evidence>
<keyword evidence="3 7" id="KW-1133">Transmembrane helix</keyword>
<feature type="coiled-coil region" evidence="5">
    <location>
        <begin position="480"/>
        <end position="510"/>
    </location>
</feature>
<feature type="compositionally biased region" description="Basic and acidic residues" evidence="6">
    <location>
        <begin position="700"/>
        <end position="709"/>
    </location>
</feature>
<organism evidence="8 9">
    <name type="scientific">Phyllosticta citriasiana</name>
    <dbReference type="NCBI Taxonomy" id="595635"/>
    <lineage>
        <taxon>Eukaryota</taxon>
        <taxon>Fungi</taxon>
        <taxon>Dikarya</taxon>
        <taxon>Ascomycota</taxon>
        <taxon>Pezizomycotina</taxon>
        <taxon>Dothideomycetes</taxon>
        <taxon>Dothideomycetes incertae sedis</taxon>
        <taxon>Botryosphaeriales</taxon>
        <taxon>Phyllostictaceae</taxon>
        <taxon>Phyllosticta</taxon>
    </lineage>
</organism>
<keyword evidence="9" id="KW-1185">Reference proteome</keyword>
<evidence type="ECO:0000313" key="9">
    <source>
        <dbReference type="Proteomes" id="UP001363622"/>
    </source>
</evidence>
<dbReference type="InterPro" id="IPR045863">
    <property type="entry name" value="CorA_TM1_TM2"/>
</dbReference>
<dbReference type="Gene3D" id="1.20.58.340">
    <property type="entry name" value="Magnesium transport protein CorA, transmembrane region"/>
    <property type="match status" value="1"/>
</dbReference>
<feature type="transmembrane region" description="Helical" evidence="7">
    <location>
        <begin position="568"/>
        <end position="589"/>
    </location>
</feature>
<dbReference type="Proteomes" id="UP001363622">
    <property type="component" value="Unassembled WGS sequence"/>
</dbReference>
<comment type="subcellular location">
    <subcellularLocation>
        <location evidence="1">Membrane</location>
        <topology evidence="1">Multi-pass membrane protein</topology>
    </subcellularLocation>
</comment>
<evidence type="ECO:0000256" key="7">
    <source>
        <dbReference type="SAM" id="Phobius"/>
    </source>
</evidence>
<gene>
    <name evidence="8" type="ORF">IWZ03DRAFT_182607</name>
</gene>
<dbReference type="Pfam" id="PF01544">
    <property type="entry name" value="CorA"/>
    <property type="match status" value="1"/>
</dbReference>
<evidence type="ECO:0000256" key="1">
    <source>
        <dbReference type="ARBA" id="ARBA00004141"/>
    </source>
</evidence>
<dbReference type="InterPro" id="IPR002523">
    <property type="entry name" value="MgTranspt_CorA/ZnTranspt_ZntB"/>
</dbReference>
<comment type="caution">
    <text evidence="8">The sequence shown here is derived from an EMBL/GenBank/DDBJ whole genome shotgun (WGS) entry which is preliminary data.</text>
</comment>
<accession>A0ABR1KMY8</accession>
<proteinExistence type="predicted"/>
<evidence type="ECO:0000256" key="2">
    <source>
        <dbReference type="ARBA" id="ARBA00022692"/>
    </source>
</evidence>
<dbReference type="SUPFAM" id="SSF144083">
    <property type="entry name" value="Magnesium transport protein CorA, transmembrane region"/>
    <property type="match status" value="1"/>
</dbReference>
<keyword evidence="2 7" id="KW-0812">Transmembrane</keyword>
<evidence type="ECO:0000256" key="6">
    <source>
        <dbReference type="SAM" id="MobiDB-lite"/>
    </source>
</evidence>
<protein>
    <submittedName>
        <fullName evidence="8">Uncharacterized protein</fullName>
    </submittedName>
</protein>
<keyword evidence="5" id="KW-0175">Coiled coil</keyword>
<feature type="transmembrane region" description="Helical" evidence="7">
    <location>
        <begin position="539"/>
        <end position="562"/>
    </location>
</feature>
<feature type="region of interest" description="Disordered" evidence="6">
    <location>
        <begin position="30"/>
        <end position="53"/>
    </location>
</feature>
<feature type="compositionally biased region" description="Basic and acidic residues" evidence="6">
    <location>
        <begin position="635"/>
        <end position="645"/>
    </location>
</feature>
<reference evidence="8 9" key="1">
    <citation type="submission" date="2024-04" db="EMBL/GenBank/DDBJ databases">
        <title>Phyllosticta paracitricarpa is synonymous to the EU quarantine fungus P. citricarpa based on phylogenomic analyses.</title>
        <authorList>
            <consortium name="Lawrence Berkeley National Laboratory"/>
            <person name="Van Ingen-Buijs V.A."/>
            <person name="Van Westerhoven A.C."/>
            <person name="Haridas S."/>
            <person name="Skiadas P."/>
            <person name="Martin F."/>
            <person name="Groenewald J.Z."/>
            <person name="Crous P.W."/>
            <person name="Seidl M.F."/>
        </authorList>
    </citation>
    <scope>NUCLEOTIDE SEQUENCE [LARGE SCALE GENOMIC DNA]</scope>
    <source>
        <strain evidence="8 9">CBS 123371</strain>
    </source>
</reference>
<evidence type="ECO:0000256" key="4">
    <source>
        <dbReference type="ARBA" id="ARBA00023136"/>
    </source>
</evidence>
<dbReference type="EMBL" id="JBBPHU010000005">
    <property type="protein sequence ID" value="KAK7517842.1"/>
    <property type="molecule type" value="Genomic_DNA"/>
</dbReference>